<dbReference type="OrthoDB" id="9814751at2"/>
<proteinExistence type="predicted"/>
<dbReference type="Gene3D" id="2.60.120.10">
    <property type="entry name" value="Jelly Rolls"/>
    <property type="match status" value="1"/>
</dbReference>
<dbReference type="GO" id="GO:0005829">
    <property type="term" value="C:cytosol"/>
    <property type="evidence" value="ECO:0007669"/>
    <property type="project" value="TreeGrafter"/>
</dbReference>
<dbReference type="SUPFAM" id="SSF51182">
    <property type="entry name" value="RmlC-like cupins"/>
    <property type="match status" value="1"/>
</dbReference>
<dbReference type="GO" id="GO:0003677">
    <property type="term" value="F:DNA binding"/>
    <property type="evidence" value="ECO:0007669"/>
    <property type="project" value="UniProtKB-KW"/>
</dbReference>
<gene>
    <name evidence="4" type="ORF">DES32_1157</name>
</gene>
<sequence>MSERKISDVAKEVGVTPGTLRQWEKYGVLTPIRAPSGHRSYTPEQIDKANEIARLRNTGGLSLAEIKSHLGAAGASKDPLRGGDLTSRMLSPGAQVRRRRLERGLSLQKLASDLGVSASTLSTFERTSKGASVKLLRTLADYFGITITQLSAAPQPAVMGPVRRNEGQRLTNLGEGIVVRAIATGDRMMDCKEWNLAPGAQSSGSYNHAGEEFVFVLSGCLELSVDGIGSVRLFAGDSLYFESVRKHSWINPGLETCQVLWVNTPASF</sequence>
<evidence type="ECO:0000259" key="3">
    <source>
        <dbReference type="PROSITE" id="PS50943"/>
    </source>
</evidence>
<dbReference type="CDD" id="cd00592">
    <property type="entry name" value="HTH_MerR-like"/>
    <property type="match status" value="1"/>
</dbReference>
<reference evidence="4 5" key="1">
    <citation type="submission" date="2018-08" db="EMBL/GenBank/DDBJ databases">
        <title>Genomic Encyclopedia of Type Strains, Phase IV (KMG-IV): sequencing the most valuable type-strain genomes for metagenomic binning, comparative biology and taxonomic classification.</title>
        <authorList>
            <person name="Goeker M."/>
        </authorList>
    </citation>
    <scope>NUCLEOTIDE SEQUENCE [LARGE SCALE GENOMIC DNA]</scope>
    <source>
        <strain evidence="4 5">BW863</strain>
    </source>
</reference>
<dbReference type="CDD" id="cd00093">
    <property type="entry name" value="HTH_XRE"/>
    <property type="match status" value="1"/>
</dbReference>
<dbReference type="Pfam" id="PF07883">
    <property type="entry name" value="Cupin_2"/>
    <property type="match status" value="1"/>
</dbReference>
<dbReference type="EMBL" id="QUMO01000002">
    <property type="protein sequence ID" value="REF87534.1"/>
    <property type="molecule type" value="Genomic_DNA"/>
</dbReference>
<dbReference type="InterPro" id="IPR011051">
    <property type="entry name" value="RmlC_Cupin_sf"/>
</dbReference>
<dbReference type="AlphaFoldDB" id="A0A3D9YXN5"/>
<dbReference type="PROSITE" id="PS00552">
    <property type="entry name" value="HTH_MERR_1"/>
    <property type="match status" value="1"/>
</dbReference>
<name>A0A3D9YXN5_9HYPH</name>
<dbReference type="InterPro" id="IPR050807">
    <property type="entry name" value="TransReg_Diox_bact_type"/>
</dbReference>
<dbReference type="PROSITE" id="PS50937">
    <property type="entry name" value="HTH_MERR_2"/>
    <property type="match status" value="1"/>
</dbReference>
<accession>A0A3D9YXN5</accession>
<dbReference type="Gene3D" id="1.10.260.40">
    <property type="entry name" value="lambda repressor-like DNA-binding domains"/>
    <property type="match status" value="1"/>
</dbReference>
<dbReference type="Pfam" id="PF13560">
    <property type="entry name" value="HTH_31"/>
    <property type="match status" value="1"/>
</dbReference>
<dbReference type="SUPFAM" id="SSF47413">
    <property type="entry name" value="lambda repressor-like DNA-binding domains"/>
    <property type="match status" value="1"/>
</dbReference>
<dbReference type="InterPro" id="IPR014710">
    <property type="entry name" value="RmlC-like_jellyroll"/>
</dbReference>
<dbReference type="Gene3D" id="1.10.1660.10">
    <property type="match status" value="1"/>
</dbReference>
<dbReference type="InterPro" id="IPR000551">
    <property type="entry name" value="MerR-type_HTH_dom"/>
</dbReference>
<evidence type="ECO:0000259" key="2">
    <source>
        <dbReference type="PROSITE" id="PS50937"/>
    </source>
</evidence>
<dbReference type="PROSITE" id="PS50943">
    <property type="entry name" value="HTH_CROC1"/>
    <property type="match status" value="1"/>
</dbReference>
<dbReference type="CDD" id="cd02209">
    <property type="entry name" value="cupin_XRE_C"/>
    <property type="match status" value="1"/>
</dbReference>
<keyword evidence="1 4" id="KW-0238">DNA-binding</keyword>
<evidence type="ECO:0000256" key="1">
    <source>
        <dbReference type="ARBA" id="ARBA00023125"/>
    </source>
</evidence>
<feature type="domain" description="HTH merR-type" evidence="2">
    <location>
        <begin position="1"/>
        <end position="72"/>
    </location>
</feature>
<dbReference type="PANTHER" id="PTHR46797:SF1">
    <property type="entry name" value="METHYLPHOSPHONATE SYNTHASE"/>
    <property type="match status" value="1"/>
</dbReference>
<dbReference type="SMART" id="SM00422">
    <property type="entry name" value="HTH_MERR"/>
    <property type="match status" value="1"/>
</dbReference>
<dbReference type="InterPro" id="IPR001387">
    <property type="entry name" value="Cro/C1-type_HTH"/>
</dbReference>
<organism evidence="4 5">
    <name type="scientific">Methylovirgula ligni</name>
    <dbReference type="NCBI Taxonomy" id="569860"/>
    <lineage>
        <taxon>Bacteria</taxon>
        <taxon>Pseudomonadati</taxon>
        <taxon>Pseudomonadota</taxon>
        <taxon>Alphaproteobacteria</taxon>
        <taxon>Hyphomicrobiales</taxon>
        <taxon>Beijerinckiaceae</taxon>
        <taxon>Methylovirgula</taxon>
    </lineage>
</organism>
<dbReference type="InterPro" id="IPR013096">
    <property type="entry name" value="Cupin_2"/>
</dbReference>
<protein>
    <submittedName>
        <fullName evidence="4">DNA-binding transcriptional MerR regulator</fullName>
    </submittedName>
</protein>
<feature type="domain" description="HTH cro/C1-type" evidence="3">
    <location>
        <begin position="96"/>
        <end position="150"/>
    </location>
</feature>
<dbReference type="Pfam" id="PF13411">
    <property type="entry name" value="MerR_1"/>
    <property type="match status" value="1"/>
</dbReference>
<dbReference type="PANTHER" id="PTHR46797">
    <property type="entry name" value="HTH-TYPE TRANSCRIPTIONAL REGULATOR"/>
    <property type="match status" value="1"/>
</dbReference>
<evidence type="ECO:0000313" key="4">
    <source>
        <dbReference type="EMBL" id="REF87534.1"/>
    </source>
</evidence>
<dbReference type="InterPro" id="IPR010982">
    <property type="entry name" value="Lambda_DNA-bd_dom_sf"/>
</dbReference>
<keyword evidence="5" id="KW-1185">Reference proteome</keyword>
<dbReference type="SMART" id="SM00530">
    <property type="entry name" value="HTH_XRE"/>
    <property type="match status" value="1"/>
</dbReference>
<dbReference type="InterPro" id="IPR009061">
    <property type="entry name" value="DNA-bd_dom_put_sf"/>
</dbReference>
<comment type="caution">
    <text evidence="4">The sequence shown here is derived from an EMBL/GenBank/DDBJ whole genome shotgun (WGS) entry which is preliminary data.</text>
</comment>
<evidence type="ECO:0000313" key="5">
    <source>
        <dbReference type="Proteomes" id="UP000256900"/>
    </source>
</evidence>
<dbReference type="Proteomes" id="UP000256900">
    <property type="component" value="Unassembled WGS sequence"/>
</dbReference>
<dbReference type="RefSeq" id="WP_115835726.1">
    <property type="nucleotide sequence ID" value="NZ_CP025086.1"/>
</dbReference>
<dbReference type="SUPFAM" id="SSF46955">
    <property type="entry name" value="Putative DNA-binding domain"/>
    <property type="match status" value="1"/>
</dbReference>
<dbReference type="GO" id="GO:0003700">
    <property type="term" value="F:DNA-binding transcription factor activity"/>
    <property type="evidence" value="ECO:0007669"/>
    <property type="project" value="TreeGrafter"/>
</dbReference>